<dbReference type="AlphaFoldDB" id="A0A0R1S2H9"/>
<dbReference type="EMBL" id="AZFB01000004">
    <property type="protein sequence ID" value="KRL63287.1"/>
    <property type="molecule type" value="Genomic_DNA"/>
</dbReference>
<sequence>MTIGDLLKEYRIEQGKYQKEFTNDGQIVSQSFYSKVEKNINRITADSLLELLHYNKISLWEFFSRLNQSDDFMHQQVESFHKIMVEAYYANDKAKVKQLKPLIKESYLSDKGKEEELLLVEAVLEVMKDPTEEPDLELRNKIKEKIFNIPSFNQTKMELFCNFMYFYDFESNKVIAQRIIKQHIATNDIKLQKPLLGIIVNMLALSFDAGKEKTETEFFIESAKKIKMHPELTFYKLALLFFTNLISYRKTGEPKYYQQSSDMADTMLLVGLTGYGKILHDLLVKYK</sequence>
<protein>
    <recommendedName>
        <fullName evidence="1">HTH-type transcriptional regulator Rgg C-terminal domain-containing protein</fullName>
    </recommendedName>
</protein>
<reference evidence="2 3" key="1">
    <citation type="journal article" date="2015" name="Genome Announc.">
        <title>Expanding the biotechnology potential of lactobacilli through comparative genomics of 213 strains and associated genera.</title>
        <authorList>
            <person name="Sun Z."/>
            <person name="Harris H.M."/>
            <person name="McCann A."/>
            <person name="Guo C."/>
            <person name="Argimon S."/>
            <person name="Zhang W."/>
            <person name="Yang X."/>
            <person name="Jeffery I.B."/>
            <person name="Cooney J.C."/>
            <person name="Kagawa T.F."/>
            <person name="Liu W."/>
            <person name="Song Y."/>
            <person name="Salvetti E."/>
            <person name="Wrobel A."/>
            <person name="Rasinkangas P."/>
            <person name="Parkhill J."/>
            <person name="Rea M.C."/>
            <person name="O'Sullivan O."/>
            <person name="Ritari J."/>
            <person name="Douillard F.P."/>
            <person name="Paul Ross R."/>
            <person name="Yang R."/>
            <person name="Briner A.E."/>
            <person name="Felis G.E."/>
            <person name="de Vos W.M."/>
            <person name="Barrangou R."/>
            <person name="Klaenhammer T.R."/>
            <person name="Caufield P.W."/>
            <person name="Cui Y."/>
            <person name="Zhang H."/>
            <person name="O'Toole P.W."/>
        </authorList>
    </citation>
    <scope>NUCLEOTIDE SEQUENCE [LARGE SCALE GENOMIC DNA]</scope>
    <source>
        <strain evidence="2 3">DSM 15354</strain>
    </source>
</reference>
<dbReference type="CDD" id="cd00093">
    <property type="entry name" value="HTH_XRE"/>
    <property type="match status" value="1"/>
</dbReference>
<dbReference type="InterPro" id="IPR010057">
    <property type="entry name" value="Transcription_activator_Rgg_C"/>
</dbReference>
<evidence type="ECO:0000259" key="1">
    <source>
        <dbReference type="Pfam" id="PF21259"/>
    </source>
</evidence>
<name>A0A0R1S2H9_9LACO</name>
<dbReference type="InterPro" id="IPR053163">
    <property type="entry name" value="HTH-type_regulator_Rgg"/>
</dbReference>
<dbReference type="PANTHER" id="PTHR37038">
    <property type="entry name" value="TRANSCRIPTIONAL REGULATOR-RELATED"/>
    <property type="match status" value="1"/>
</dbReference>
<dbReference type="PATRIC" id="fig|1122152.4.peg.880"/>
<dbReference type="STRING" id="1122152.GCA_000425905_00934"/>
<dbReference type="InterPro" id="IPR010982">
    <property type="entry name" value="Lambda_DNA-bd_dom_sf"/>
</dbReference>
<dbReference type="SUPFAM" id="SSF47413">
    <property type="entry name" value="lambda repressor-like DNA-binding domains"/>
    <property type="match status" value="1"/>
</dbReference>
<feature type="domain" description="HTH-type transcriptional regulator Rgg C-terminal" evidence="1">
    <location>
        <begin position="110"/>
        <end position="271"/>
    </location>
</feature>
<evidence type="ECO:0000313" key="2">
    <source>
        <dbReference type="EMBL" id="KRL63287.1"/>
    </source>
</evidence>
<gene>
    <name evidence="2" type="ORF">FC23_GL000857</name>
</gene>
<evidence type="ECO:0000313" key="3">
    <source>
        <dbReference type="Proteomes" id="UP000051931"/>
    </source>
</evidence>
<comment type="caution">
    <text evidence="2">The sequence shown here is derived from an EMBL/GenBank/DDBJ whole genome shotgun (WGS) entry which is preliminary data.</text>
</comment>
<organism evidence="2 3">
    <name type="scientific">Lactobacillus psittaci DSM 15354</name>
    <dbReference type="NCBI Taxonomy" id="1122152"/>
    <lineage>
        <taxon>Bacteria</taxon>
        <taxon>Bacillati</taxon>
        <taxon>Bacillota</taxon>
        <taxon>Bacilli</taxon>
        <taxon>Lactobacillales</taxon>
        <taxon>Lactobacillaceae</taxon>
        <taxon>Lactobacillus</taxon>
    </lineage>
</organism>
<accession>A0A0R1S2H9</accession>
<dbReference type="Gene3D" id="1.25.40.400">
    <property type="match status" value="1"/>
</dbReference>
<dbReference type="OrthoDB" id="2321511at2"/>
<dbReference type="Proteomes" id="UP000051931">
    <property type="component" value="Unassembled WGS sequence"/>
</dbReference>
<dbReference type="GO" id="GO:0003677">
    <property type="term" value="F:DNA binding"/>
    <property type="evidence" value="ECO:0007669"/>
    <property type="project" value="InterPro"/>
</dbReference>
<dbReference type="RefSeq" id="WP_027824909.1">
    <property type="nucleotide sequence ID" value="NZ_AUEI01000007.1"/>
</dbReference>
<dbReference type="eggNOG" id="COG1396">
    <property type="taxonomic scope" value="Bacteria"/>
</dbReference>
<keyword evidence="3" id="KW-1185">Reference proteome</keyword>
<dbReference type="Pfam" id="PF21259">
    <property type="entry name" value="Rgg_C"/>
    <property type="match status" value="1"/>
</dbReference>
<dbReference type="InterPro" id="IPR001387">
    <property type="entry name" value="Cro/C1-type_HTH"/>
</dbReference>
<dbReference type="Gene3D" id="1.10.260.40">
    <property type="entry name" value="lambda repressor-like DNA-binding domains"/>
    <property type="match status" value="1"/>
</dbReference>
<proteinExistence type="predicted"/>